<dbReference type="RefSeq" id="WP_109670364.1">
    <property type="nucleotide sequence ID" value="NZ_QGGH01000011.1"/>
</dbReference>
<dbReference type="EMBL" id="QGGH01000011">
    <property type="protein sequence ID" value="PWJ88357.1"/>
    <property type="molecule type" value="Genomic_DNA"/>
</dbReference>
<dbReference type="GeneID" id="61054859"/>
<reference evidence="1 2" key="1">
    <citation type="submission" date="2018-05" db="EMBL/GenBank/DDBJ databases">
        <title>Genomic Encyclopedia of Type Strains, Phase IV (KMG-IV): sequencing the most valuable type-strain genomes for metagenomic binning, comparative biology and taxonomic classification.</title>
        <authorList>
            <person name="Goeker M."/>
        </authorList>
    </citation>
    <scope>NUCLEOTIDE SEQUENCE [LARGE SCALE GENOMIC DNA]</scope>
    <source>
        <strain evidence="1 2">DSM 2626</strain>
    </source>
</reference>
<comment type="caution">
    <text evidence="1">The sequence shown here is derived from an EMBL/GenBank/DDBJ whole genome shotgun (WGS) entry which is preliminary data.</text>
</comment>
<gene>
    <name evidence="1" type="ORF">C8D77_11179</name>
</gene>
<sequence length="134" mass="14441">MSVDWRGPEVLAKIRAGTLRGVIKATLGVHEEANSLILDTPKTGRVYHRRGVDHKASAPGEPFASDTGATIQSGRTEFDTEKLTGTVHWSTAQAASLEFGNENMAPRSFARPALANSKDQIESDIQGEIRAALK</sequence>
<protein>
    <recommendedName>
        <fullName evidence="3">HK97 gp10 family phage protein</fullName>
    </recommendedName>
</protein>
<evidence type="ECO:0008006" key="3">
    <source>
        <dbReference type="Google" id="ProtNLM"/>
    </source>
</evidence>
<evidence type="ECO:0000313" key="1">
    <source>
        <dbReference type="EMBL" id="PWJ88357.1"/>
    </source>
</evidence>
<evidence type="ECO:0000313" key="2">
    <source>
        <dbReference type="Proteomes" id="UP000245631"/>
    </source>
</evidence>
<name>A0A8E2W845_RHILI</name>
<accession>A0A8E2W845</accession>
<dbReference type="Proteomes" id="UP000245631">
    <property type="component" value="Unassembled WGS sequence"/>
</dbReference>
<organism evidence="1 2">
    <name type="scientific">Rhizobium loti</name>
    <name type="common">Mesorhizobium loti</name>
    <dbReference type="NCBI Taxonomy" id="381"/>
    <lineage>
        <taxon>Bacteria</taxon>
        <taxon>Pseudomonadati</taxon>
        <taxon>Pseudomonadota</taxon>
        <taxon>Alphaproteobacteria</taxon>
        <taxon>Hyphomicrobiales</taxon>
        <taxon>Phyllobacteriaceae</taxon>
        <taxon>Mesorhizobium</taxon>
    </lineage>
</organism>
<dbReference type="AlphaFoldDB" id="A0A8E2W845"/>
<proteinExistence type="predicted"/>